<keyword evidence="1" id="KW-0812">Transmembrane</keyword>
<evidence type="ECO:0000313" key="2">
    <source>
        <dbReference type="EMBL" id="GIH08808.1"/>
    </source>
</evidence>
<keyword evidence="1" id="KW-1133">Transmembrane helix</keyword>
<comment type="caution">
    <text evidence="2">The sequence shown here is derived from an EMBL/GenBank/DDBJ whole genome shotgun (WGS) entry which is preliminary data.</text>
</comment>
<dbReference type="Proteomes" id="UP000612899">
    <property type="component" value="Unassembled WGS sequence"/>
</dbReference>
<keyword evidence="1" id="KW-0472">Membrane</keyword>
<evidence type="ECO:0000256" key="1">
    <source>
        <dbReference type="SAM" id="Phobius"/>
    </source>
</evidence>
<accession>A0A8J3QDC6</accession>
<sequence>MATTPEPQPSTRGTVRSGKARILGRIAAALILLPILIGIVLQVLNLLA</sequence>
<dbReference type="AlphaFoldDB" id="A0A8J3QDC6"/>
<proteinExistence type="predicted"/>
<evidence type="ECO:0000313" key="3">
    <source>
        <dbReference type="Proteomes" id="UP000612899"/>
    </source>
</evidence>
<keyword evidence="3" id="KW-1185">Reference proteome</keyword>
<reference evidence="2" key="1">
    <citation type="submission" date="2021-01" db="EMBL/GenBank/DDBJ databases">
        <title>Whole genome shotgun sequence of Rhizocola hellebori NBRC 109834.</title>
        <authorList>
            <person name="Komaki H."/>
            <person name="Tamura T."/>
        </authorList>
    </citation>
    <scope>NUCLEOTIDE SEQUENCE</scope>
    <source>
        <strain evidence="2">NBRC 109834</strain>
    </source>
</reference>
<organism evidence="2 3">
    <name type="scientific">Rhizocola hellebori</name>
    <dbReference type="NCBI Taxonomy" id="1392758"/>
    <lineage>
        <taxon>Bacteria</taxon>
        <taxon>Bacillati</taxon>
        <taxon>Actinomycetota</taxon>
        <taxon>Actinomycetes</taxon>
        <taxon>Micromonosporales</taxon>
        <taxon>Micromonosporaceae</taxon>
        <taxon>Rhizocola</taxon>
    </lineage>
</organism>
<feature type="transmembrane region" description="Helical" evidence="1">
    <location>
        <begin position="22"/>
        <end position="44"/>
    </location>
</feature>
<name>A0A8J3QDC6_9ACTN</name>
<protein>
    <submittedName>
        <fullName evidence="2">Uncharacterized protein</fullName>
    </submittedName>
</protein>
<gene>
    <name evidence="2" type="ORF">Rhe02_68750</name>
</gene>
<dbReference type="EMBL" id="BONY01000055">
    <property type="protein sequence ID" value="GIH08808.1"/>
    <property type="molecule type" value="Genomic_DNA"/>
</dbReference>
<dbReference type="RefSeq" id="WP_203912554.1">
    <property type="nucleotide sequence ID" value="NZ_BONY01000055.1"/>
</dbReference>